<dbReference type="EMBL" id="WTYC01000001">
    <property type="protein sequence ID" value="MXO47477.1"/>
    <property type="molecule type" value="Genomic_DNA"/>
</dbReference>
<organism evidence="2 3">
    <name type="scientific">Qipengyuania vulgaris</name>
    <dbReference type="NCBI Taxonomy" id="291985"/>
    <lineage>
        <taxon>Bacteria</taxon>
        <taxon>Pseudomonadati</taxon>
        <taxon>Pseudomonadota</taxon>
        <taxon>Alphaproteobacteria</taxon>
        <taxon>Sphingomonadales</taxon>
        <taxon>Erythrobacteraceae</taxon>
        <taxon>Qipengyuania</taxon>
    </lineage>
</organism>
<sequence length="105" mass="11532">MSVGLDEMFNASARLQIAAILLRADEAEFSVIRDVIEVSDSALSKHLSTLSEAGYVSIKKAPRNGRRRTWAALTSKGRRAFQQHVKALQEMITVADEKIGETASD</sequence>
<dbReference type="Proteomes" id="UP000448199">
    <property type="component" value="Unassembled WGS sequence"/>
</dbReference>
<dbReference type="InterPro" id="IPR036388">
    <property type="entry name" value="WH-like_DNA-bd_sf"/>
</dbReference>
<name>A0A844XQF0_9SPHN</name>
<dbReference type="Gene3D" id="1.10.10.10">
    <property type="entry name" value="Winged helix-like DNA-binding domain superfamily/Winged helix DNA-binding domain"/>
    <property type="match status" value="1"/>
</dbReference>
<feature type="domain" description="Winged helix DNA-binding" evidence="1">
    <location>
        <begin position="14"/>
        <end position="92"/>
    </location>
</feature>
<dbReference type="AlphaFoldDB" id="A0A844XQF0"/>
<accession>A0A844XQF0</accession>
<dbReference type="PANTHER" id="PTHR37318">
    <property type="entry name" value="BSL7504 PROTEIN"/>
    <property type="match status" value="1"/>
</dbReference>
<comment type="caution">
    <text evidence="2">The sequence shown here is derived from an EMBL/GenBank/DDBJ whole genome shotgun (WGS) entry which is preliminary data.</text>
</comment>
<evidence type="ECO:0000313" key="3">
    <source>
        <dbReference type="Proteomes" id="UP000448199"/>
    </source>
</evidence>
<dbReference type="SUPFAM" id="SSF46785">
    <property type="entry name" value="Winged helix' DNA-binding domain"/>
    <property type="match status" value="1"/>
</dbReference>
<reference evidence="2 3" key="1">
    <citation type="submission" date="2019-12" db="EMBL/GenBank/DDBJ databases">
        <title>Genomic-based taxomic classification of the family Erythrobacteraceae.</title>
        <authorList>
            <person name="Xu L."/>
        </authorList>
    </citation>
    <scope>NUCLEOTIDE SEQUENCE [LARGE SCALE GENOMIC DNA]</scope>
    <source>
        <strain evidence="2 3">DSM 17792</strain>
    </source>
</reference>
<dbReference type="OrthoDB" id="5521380at2"/>
<gene>
    <name evidence="2" type="ORF">GRI69_04305</name>
</gene>
<proteinExistence type="predicted"/>
<dbReference type="PANTHER" id="PTHR37318:SF1">
    <property type="entry name" value="BSL7504 PROTEIN"/>
    <property type="match status" value="1"/>
</dbReference>
<dbReference type="InterPro" id="IPR036390">
    <property type="entry name" value="WH_DNA-bd_sf"/>
</dbReference>
<dbReference type="RefSeq" id="WP_160726969.1">
    <property type="nucleotide sequence ID" value="NZ_WTYC01000001.1"/>
</dbReference>
<protein>
    <submittedName>
        <fullName evidence="2">ArsR family transcriptional regulator</fullName>
    </submittedName>
</protein>
<dbReference type="InterPro" id="IPR027395">
    <property type="entry name" value="WH_DNA-bd_dom"/>
</dbReference>
<dbReference type="Pfam" id="PF13601">
    <property type="entry name" value="HTH_34"/>
    <property type="match status" value="1"/>
</dbReference>
<evidence type="ECO:0000259" key="1">
    <source>
        <dbReference type="Pfam" id="PF13601"/>
    </source>
</evidence>
<keyword evidence="3" id="KW-1185">Reference proteome</keyword>
<evidence type="ECO:0000313" key="2">
    <source>
        <dbReference type="EMBL" id="MXO47477.1"/>
    </source>
</evidence>